<proteinExistence type="predicted"/>
<organism evidence="1 2">
    <name type="scientific">Neisseria bacilliformis ATCC BAA-1200</name>
    <dbReference type="NCBI Taxonomy" id="888742"/>
    <lineage>
        <taxon>Bacteria</taxon>
        <taxon>Pseudomonadati</taxon>
        <taxon>Pseudomonadota</taxon>
        <taxon>Betaproteobacteria</taxon>
        <taxon>Neisseriales</taxon>
        <taxon>Neisseriaceae</taxon>
        <taxon>Neisseria</taxon>
    </lineage>
</organism>
<evidence type="ECO:0000313" key="1">
    <source>
        <dbReference type="EMBL" id="EGF11958.1"/>
    </source>
</evidence>
<keyword evidence="2" id="KW-1185">Reference proteome</keyword>
<dbReference type="AlphaFoldDB" id="F2B9F4"/>
<dbReference type="EMBL" id="AFAY01000006">
    <property type="protein sequence ID" value="EGF11958.1"/>
    <property type="molecule type" value="Genomic_DNA"/>
</dbReference>
<sequence>MCGFQTASAALKTCPCFMCNAKAGMAGQDRKYMSQAGLQPG</sequence>
<evidence type="ECO:0000313" key="2">
    <source>
        <dbReference type="Proteomes" id="UP000004105"/>
    </source>
</evidence>
<comment type="caution">
    <text evidence="1">The sequence shown here is derived from an EMBL/GenBank/DDBJ whole genome shotgun (WGS) entry which is preliminary data.</text>
</comment>
<reference evidence="1 2" key="1">
    <citation type="submission" date="2011-02" db="EMBL/GenBank/DDBJ databases">
        <authorList>
            <person name="Muzny D."/>
            <person name="Qin X."/>
            <person name="Deng J."/>
            <person name="Jiang H."/>
            <person name="Liu Y."/>
            <person name="Qu J."/>
            <person name="Song X.-Z."/>
            <person name="Zhang L."/>
            <person name="Thornton R."/>
            <person name="Coyle M."/>
            <person name="Francisco L."/>
            <person name="Jackson L."/>
            <person name="Javaid M."/>
            <person name="Korchina V."/>
            <person name="Kovar C."/>
            <person name="Mata R."/>
            <person name="Mathew T."/>
            <person name="Ngo R."/>
            <person name="Nguyen L."/>
            <person name="Nguyen N."/>
            <person name="Okwuonu G."/>
            <person name="Ongeri F."/>
            <person name="Pham C."/>
            <person name="Simmons D."/>
            <person name="Wilczek-Boney K."/>
            <person name="Hale W."/>
            <person name="Jakkamsetti A."/>
            <person name="Pham P."/>
            <person name="Ruth R."/>
            <person name="San Lucas F."/>
            <person name="Warren J."/>
            <person name="Zhang J."/>
            <person name="Zhao Z."/>
            <person name="Zhou C."/>
            <person name="Zhu D."/>
            <person name="Lee S."/>
            <person name="Bess C."/>
            <person name="Blankenburg K."/>
            <person name="Forbes L."/>
            <person name="Fu Q."/>
            <person name="Gubbala S."/>
            <person name="Hirani K."/>
            <person name="Jayaseelan J.C."/>
            <person name="Lara F."/>
            <person name="Munidasa M."/>
            <person name="Palculict T."/>
            <person name="Patil S."/>
            <person name="Pu L.-L."/>
            <person name="Saada N."/>
            <person name="Tang L."/>
            <person name="Weissenberger G."/>
            <person name="Zhu Y."/>
            <person name="Hemphill L."/>
            <person name="Shang Y."/>
            <person name="Youmans B."/>
            <person name="Ayvaz T."/>
            <person name="Ross M."/>
            <person name="Santibanez J."/>
            <person name="Aqrawi P."/>
            <person name="Gross S."/>
            <person name="Joshi V."/>
            <person name="Fowler G."/>
            <person name="Nazareth L."/>
            <person name="Reid J."/>
            <person name="Worley K."/>
            <person name="Petrosino J."/>
            <person name="Highlander S."/>
            <person name="Gibbs R."/>
        </authorList>
    </citation>
    <scope>NUCLEOTIDE SEQUENCE [LARGE SCALE GENOMIC DNA]</scope>
    <source>
        <strain evidence="1 2">ATCC BAA-1200</strain>
    </source>
</reference>
<name>F2B9F4_9NEIS</name>
<accession>F2B9F4</accession>
<dbReference type="Proteomes" id="UP000004105">
    <property type="component" value="Unassembled WGS sequence"/>
</dbReference>
<protein>
    <submittedName>
        <fullName evidence="1">Uncharacterized protein</fullName>
    </submittedName>
</protein>
<dbReference type="HOGENOM" id="CLU_3273157_0_0_4"/>
<gene>
    <name evidence="1" type="ORF">HMPREF9123_0400</name>
</gene>